<dbReference type="EMBL" id="CP029843">
    <property type="protein sequence ID" value="AWV06794.1"/>
    <property type="molecule type" value="Genomic_DNA"/>
</dbReference>
<name>A0A2U9T756_9GAMM</name>
<evidence type="ECO:0000313" key="3">
    <source>
        <dbReference type="Proteomes" id="UP000249447"/>
    </source>
</evidence>
<organism evidence="2 3">
    <name type="scientific">Marilutibacter maris</name>
    <dbReference type="NCBI Taxonomy" id="1605891"/>
    <lineage>
        <taxon>Bacteria</taxon>
        <taxon>Pseudomonadati</taxon>
        <taxon>Pseudomonadota</taxon>
        <taxon>Gammaproteobacteria</taxon>
        <taxon>Lysobacterales</taxon>
        <taxon>Lysobacteraceae</taxon>
        <taxon>Marilutibacter</taxon>
    </lineage>
</organism>
<accession>A0A2U9T756</accession>
<dbReference type="KEGG" id="lmb:C9I47_1077"/>
<keyword evidence="1" id="KW-0472">Membrane</keyword>
<dbReference type="OrthoDB" id="6024885at2"/>
<dbReference type="AlphaFoldDB" id="A0A2U9T756"/>
<evidence type="ECO:0000256" key="1">
    <source>
        <dbReference type="SAM" id="Phobius"/>
    </source>
</evidence>
<keyword evidence="1" id="KW-1133">Transmembrane helix</keyword>
<proteinExistence type="predicted"/>
<keyword evidence="1" id="KW-0812">Transmembrane</keyword>
<reference evidence="2 3" key="1">
    <citation type="submission" date="2018-05" db="EMBL/GenBank/DDBJ databases">
        <title>The complete genome of Lysobacter maris HZ9B, a marine bacterium antagonistic against terrestrial plant pathogens.</title>
        <authorList>
            <person name="Zhang X.-Q."/>
        </authorList>
    </citation>
    <scope>NUCLEOTIDE SEQUENCE [LARGE SCALE GENOMIC DNA]</scope>
    <source>
        <strain evidence="2 3">HZ9B</strain>
    </source>
</reference>
<protein>
    <submittedName>
        <fullName evidence="2">Membrane protein</fullName>
    </submittedName>
</protein>
<sequence>MKTGFVHRLSWAPILAAASLLLAAVGFGLAADGYSHARHPLALLGARGMDAAGLFNVLAWILPGLLLAAQAAALRECLSGRAGFGARIGAWLLLLSALAFAGQGVWPLDPHDLEGPDSRRHALGWMLWWIAHLGAGALLVPTLMRQARWRRAGVGLLLSVLLLLAGVLAARAGLWPALAGRLAIVAWLGGYLACGIPMRRGA</sequence>
<keyword evidence="3" id="KW-1185">Reference proteome</keyword>
<evidence type="ECO:0000313" key="2">
    <source>
        <dbReference type="EMBL" id="AWV06794.1"/>
    </source>
</evidence>
<feature type="transmembrane region" description="Helical" evidence="1">
    <location>
        <begin position="122"/>
        <end position="140"/>
    </location>
</feature>
<feature type="transmembrane region" description="Helical" evidence="1">
    <location>
        <begin position="84"/>
        <end position="102"/>
    </location>
</feature>
<feature type="transmembrane region" description="Helical" evidence="1">
    <location>
        <begin position="152"/>
        <end position="172"/>
    </location>
</feature>
<dbReference type="Proteomes" id="UP000249447">
    <property type="component" value="Chromosome"/>
</dbReference>
<dbReference type="InterPro" id="IPR009339">
    <property type="entry name" value="DUF998"/>
</dbReference>
<gene>
    <name evidence="2" type="ORF">C9I47_1077</name>
</gene>
<feature type="transmembrane region" description="Helical" evidence="1">
    <location>
        <begin position="54"/>
        <end position="72"/>
    </location>
</feature>
<dbReference type="RefSeq" id="WP_111265937.1">
    <property type="nucleotide sequence ID" value="NZ_CP029843.1"/>
</dbReference>
<dbReference type="Pfam" id="PF06197">
    <property type="entry name" value="DUF998"/>
    <property type="match status" value="1"/>
</dbReference>
<feature type="transmembrane region" description="Helical" evidence="1">
    <location>
        <begin position="178"/>
        <end position="198"/>
    </location>
</feature>